<evidence type="ECO:0000256" key="3">
    <source>
        <dbReference type="ARBA" id="ARBA00022475"/>
    </source>
</evidence>
<feature type="binding site" evidence="7">
    <location>
        <position position="190"/>
    </location>
    <ligand>
        <name>Zn(2+)</name>
        <dbReference type="ChEBI" id="CHEBI:29105"/>
    </ligand>
</feature>
<dbReference type="PANTHER" id="PTHR20855:SF3">
    <property type="entry name" value="LD03007P"/>
    <property type="match status" value="1"/>
</dbReference>
<evidence type="ECO:0000256" key="5">
    <source>
        <dbReference type="ARBA" id="ARBA00022989"/>
    </source>
</evidence>
<dbReference type="EMBL" id="FOCQ01000005">
    <property type="protein sequence ID" value="SEN03386.1"/>
    <property type="molecule type" value="Genomic_DNA"/>
</dbReference>
<feature type="transmembrane region" description="Helical" evidence="8">
    <location>
        <begin position="37"/>
        <end position="57"/>
    </location>
</feature>
<feature type="transmembrane region" description="Helical" evidence="8">
    <location>
        <begin position="130"/>
        <end position="151"/>
    </location>
</feature>
<dbReference type="InterPro" id="IPR005744">
    <property type="entry name" value="Hy-lIII"/>
</dbReference>
<keyword evidence="5 8" id="KW-1133">Transmembrane helix</keyword>
<feature type="binding site" evidence="7">
    <location>
        <position position="61"/>
    </location>
    <ligand>
        <name>Zn(2+)</name>
        <dbReference type="ChEBI" id="CHEBI:29105"/>
    </ligand>
</feature>
<evidence type="ECO:0000256" key="2">
    <source>
        <dbReference type="ARBA" id="ARBA00008488"/>
    </source>
</evidence>
<sequence>MKFLKMKEPASTWTHFIPFLAGIVGLVFLILESVNNPAKLVIMTIFGVSVILLYGASSLYHWIRTTPEKELILRKIDHMAIFILIAGTYTPVLYYGLAGAWKWVMLIAVWLLSFIGMAIKIWFIDLPRSVSTIFYLALGWIAVIPFAKLVQTLPVEAIILMIAGGVAYTIGGIIYATKILDLIPNKFGFHEVFHIFVSLGTLLHFFMIFHYIMPL</sequence>
<feature type="transmembrane region" description="Helical" evidence="8">
    <location>
        <begin position="103"/>
        <end position="123"/>
    </location>
</feature>
<dbReference type="PANTHER" id="PTHR20855">
    <property type="entry name" value="ADIPOR/PROGESTIN RECEPTOR-RELATED"/>
    <property type="match status" value="1"/>
</dbReference>
<dbReference type="RefSeq" id="WP_244527468.1">
    <property type="nucleotide sequence ID" value="NZ_FOCQ01000005.1"/>
</dbReference>
<dbReference type="Proteomes" id="UP000199695">
    <property type="component" value="Unassembled WGS sequence"/>
</dbReference>
<evidence type="ECO:0000313" key="10">
    <source>
        <dbReference type="Proteomes" id="UP000199695"/>
    </source>
</evidence>
<feature type="transmembrane region" description="Helical" evidence="8">
    <location>
        <begin position="157"/>
        <end position="180"/>
    </location>
</feature>
<accession>A0A1H8D8A7</accession>
<evidence type="ECO:0000256" key="6">
    <source>
        <dbReference type="ARBA" id="ARBA00023136"/>
    </source>
</evidence>
<comment type="subcellular location">
    <subcellularLocation>
        <location evidence="1">Cell membrane</location>
        <topology evidence="1">Multi-pass membrane protein</topology>
    </subcellularLocation>
</comment>
<evidence type="ECO:0000313" key="9">
    <source>
        <dbReference type="EMBL" id="SEN03386.1"/>
    </source>
</evidence>
<name>A0A1H8D8A7_9BACL</name>
<dbReference type="GO" id="GO:0046872">
    <property type="term" value="F:metal ion binding"/>
    <property type="evidence" value="ECO:0007669"/>
    <property type="project" value="UniProtKB-KW"/>
</dbReference>
<organism evidence="9 10">
    <name type="scientific">Lihuaxuella thermophila</name>
    <dbReference type="NCBI Taxonomy" id="1173111"/>
    <lineage>
        <taxon>Bacteria</taxon>
        <taxon>Bacillati</taxon>
        <taxon>Bacillota</taxon>
        <taxon>Bacilli</taxon>
        <taxon>Bacillales</taxon>
        <taxon>Thermoactinomycetaceae</taxon>
        <taxon>Lihuaxuella</taxon>
    </lineage>
</organism>
<protein>
    <submittedName>
        <fullName evidence="9">Hemolysin III</fullName>
    </submittedName>
</protein>
<keyword evidence="7" id="KW-0479">Metal-binding</keyword>
<feature type="transmembrane region" description="Helical" evidence="8">
    <location>
        <begin position="78"/>
        <end position="97"/>
    </location>
</feature>
<dbReference type="Pfam" id="PF03006">
    <property type="entry name" value="HlyIII"/>
    <property type="match status" value="1"/>
</dbReference>
<gene>
    <name evidence="9" type="ORF">SAMN05444955_10539</name>
</gene>
<dbReference type="GO" id="GO:0140911">
    <property type="term" value="F:pore-forming activity"/>
    <property type="evidence" value="ECO:0007669"/>
    <property type="project" value="InterPro"/>
</dbReference>
<evidence type="ECO:0000256" key="7">
    <source>
        <dbReference type="PIRSR" id="PIRSR604254-1"/>
    </source>
</evidence>
<dbReference type="GO" id="GO:0005886">
    <property type="term" value="C:plasma membrane"/>
    <property type="evidence" value="ECO:0007669"/>
    <property type="project" value="UniProtKB-SubCell"/>
</dbReference>
<proteinExistence type="inferred from homology"/>
<feature type="transmembrane region" description="Helical" evidence="8">
    <location>
        <begin position="192"/>
        <end position="213"/>
    </location>
</feature>
<dbReference type="STRING" id="1173111.SAMN05444955_10539"/>
<dbReference type="NCBIfam" id="TIGR01065">
    <property type="entry name" value="hlyIII"/>
    <property type="match status" value="1"/>
</dbReference>
<keyword evidence="4 8" id="KW-0812">Transmembrane</keyword>
<dbReference type="InterPro" id="IPR004254">
    <property type="entry name" value="AdipoR/HlyIII-related"/>
</dbReference>
<feature type="transmembrane region" description="Helical" evidence="8">
    <location>
        <begin position="12"/>
        <end position="31"/>
    </location>
</feature>
<keyword evidence="3" id="KW-1003">Cell membrane</keyword>
<evidence type="ECO:0000256" key="8">
    <source>
        <dbReference type="SAM" id="Phobius"/>
    </source>
</evidence>
<dbReference type="AlphaFoldDB" id="A0A1H8D8A7"/>
<comment type="similarity">
    <text evidence="2">Belongs to the UPF0073 (Hly-III) family.</text>
</comment>
<keyword evidence="6 8" id="KW-0472">Membrane</keyword>
<keyword evidence="10" id="KW-1185">Reference proteome</keyword>
<evidence type="ECO:0000256" key="1">
    <source>
        <dbReference type="ARBA" id="ARBA00004651"/>
    </source>
</evidence>
<evidence type="ECO:0000256" key="4">
    <source>
        <dbReference type="ARBA" id="ARBA00022692"/>
    </source>
</evidence>
<keyword evidence="7" id="KW-0862">Zinc</keyword>
<feature type="binding site" evidence="7">
    <location>
        <position position="194"/>
    </location>
    <ligand>
        <name>Zn(2+)</name>
        <dbReference type="ChEBI" id="CHEBI:29105"/>
    </ligand>
</feature>
<reference evidence="9 10" key="1">
    <citation type="submission" date="2016-10" db="EMBL/GenBank/DDBJ databases">
        <authorList>
            <person name="de Groot N.N."/>
        </authorList>
    </citation>
    <scope>NUCLEOTIDE SEQUENCE [LARGE SCALE GENOMIC DNA]</scope>
    <source>
        <strain evidence="9 10">DSM 46701</strain>
    </source>
</reference>